<dbReference type="InterPro" id="IPR036028">
    <property type="entry name" value="SH3-like_dom_sf"/>
</dbReference>
<dbReference type="RefSeq" id="WP_123087598.1">
    <property type="nucleotide sequence ID" value="NZ_RIBS01000003.1"/>
</dbReference>
<dbReference type="SUPFAM" id="SSF50044">
    <property type="entry name" value="SH3-domain"/>
    <property type="match status" value="1"/>
</dbReference>
<keyword evidence="1" id="KW-0728">SH3 domain</keyword>
<dbReference type="PROSITE" id="PS50002">
    <property type="entry name" value="SH3"/>
    <property type="match status" value="1"/>
</dbReference>
<protein>
    <submittedName>
        <fullName evidence="3">Peptide-binding protein</fullName>
    </submittedName>
</protein>
<dbReference type="SMART" id="SM00326">
    <property type="entry name" value="SH3"/>
    <property type="match status" value="1"/>
</dbReference>
<feature type="domain" description="SH3" evidence="2">
    <location>
        <begin position="58"/>
        <end position="114"/>
    </location>
</feature>
<evidence type="ECO:0000256" key="1">
    <source>
        <dbReference type="ARBA" id="ARBA00022443"/>
    </source>
</evidence>
<gene>
    <name evidence="3" type="ORF">EER27_08530</name>
</gene>
<dbReference type="EMBL" id="RIBS01000003">
    <property type="protein sequence ID" value="RNF84412.1"/>
    <property type="molecule type" value="Genomic_DNA"/>
</dbReference>
<dbReference type="InterPro" id="IPR001452">
    <property type="entry name" value="SH3_domain"/>
</dbReference>
<dbReference type="Gene3D" id="2.30.30.40">
    <property type="entry name" value="SH3 Domains"/>
    <property type="match status" value="1"/>
</dbReference>
<organism evidence="3 4">
    <name type="scientific">Montanilutibacter psychrotolerans</name>
    <dbReference type="NCBI Taxonomy" id="1327343"/>
    <lineage>
        <taxon>Bacteria</taxon>
        <taxon>Pseudomonadati</taxon>
        <taxon>Pseudomonadota</taxon>
        <taxon>Gammaproteobacteria</taxon>
        <taxon>Lysobacterales</taxon>
        <taxon>Lysobacteraceae</taxon>
        <taxon>Montanilutibacter</taxon>
    </lineage>
</organism>
<dbReference type="Pfam" id="PF07653">
    <property type="entry name" value="SH3_2"/>
    <property type="match status" value="1"/>
</dbReference>
<dbReference type="AlphaFoldDB" id="A0A3M8T147"/>
<dbReference type="InterPro" id="IPR014593">
    <property type="entry name" value="UCP034961_SH3_2"/>
</dbReference>
<comment type="caution">
    <text evidence="3">The sequence shown here is derived from an EMBL/GenBank/DDBJ whole genome shotgun (WGS) entry which is preliminary data.</text>
</comment>
<dbReference type="PIRSF" id="PIRSF034961">
    <property type="entry name" value="UCP034961_SH3_2"/>
    <property type="match status" value="1"/>
</dbReference>
<accession>A0A3M8T147</accession>
<proteinExistence type="predicted"/>
<name>A0A3M8T147_9GAMM</name>
<keyword evidence="4" id="KW-1185">Reference proteome</keyword>
<evidence type="ECO:0000313" key="3">
    <source>
        <dbReference type="EMBL" id="RNF84412.1"/>
    </source>
</evidence>
<sequence>MRRARVVVAHRAPDRPAIRVRRGDAVVLGNRDRDWPQFVWTVVEGGNGGWVPAELFDTDHGRATALADYDTRELDADADQVVQLHHEMARWWWAEDDTGAQGWIPERALELLDAPASGDNPT</sequence>
<evidence type="ECO:0000259" key="2">
    <source>
        <dbReference type="PROSITE" id="PS50002"/>
    </source>
</evidence>
<evidence type="ECO:0000313" key="4">
    <source>
        <dbReference type="Proteomes" id="UP000267049"/>
    </source>
</evidence>
<reference evidence="3 4" key="1">
    <citation type="submission" date="2018-11" db="EMBL/GenBank/DDBJ databases">
        <title>Lysobacter cryohumiis sp. nov., isolated from soil in the Tianshan Mountains, Xinjiang, China.</title>
        <authorList>
            <person name="Luo Y."/>
            <person name="Sheng H."/>
        </authorList>
    </citation>
    <scope>NUCLEOTIDE SEQUENCE [LARGE SCALE GENOMIC DNA]</scope>
    <source>
        <strain evidence="3 4">ZS60</strain>
    </source>
</reference>
<dbReference type="Proteomes" id="UP000267049">
    <property type="component" value="Unassembled WGS sequence"/>
</dbReference>
<dbReference type="OrthoDB" id="1030757at2"/>